<dbReference type="GO" id="GO:0005789">
    <property type="term" value="C:endoplasmic reticulum membrane"/>
    <property type="evidence" value="ECO:0007669"/>
    <property type="project" value="UniProtKB-SubCell"/>
</dbReference>
<evidence type="ECO:0000256" key="1">
    <source>
        <dbReference type="ARBA" id="ARBA00004370"/>
    </source>
</evidence>
<dbReference type="GO" id="GO:0006888">
    <property type="term" value="P:endoplasmic reticulum to Golgi vesicle-mediated transport"/>
    <property type="evidence" value="ECO:0007669"/>
    <property type="project" value="UniProtKB-UniRule"/>
</dbReference>
<dbReference type="InterPro" id="IPR012936">
    <property type="entry name" value="Erv_C"/>
</dbReference>
<gene>
    <name evidence="8" type="ORF">M501DRAFT_1005298</name>
</gene>
<dbReference type="Pfam" id="PF07970">
    <property type="entry name" value="COPIIcoated_ERV"/>
    <property type="match status" value="1"/>
</dbReference>
<evidence type="ECO:0000313" key="9">
    <source>
        <dbReference type="Proteomes" id="UP000799429"/>
    </source>
</evidence>
<dbReference type="GO" id="GO:0033116">
    <property type="term" value="C:endoplasmic reticulum-Golgi intermediate compartment membrane"/>
    <property type="evidence" value="ECO:0007669"/>
    <property type="project" value="UniProtKB-SubCell"/>
</dbReference>
<dbReference type="PANTHER" id="PTHR10984">
    <property type="entry name" value="ENDOPLASMIC RETICULUM-GOLGI INTERMEDIATE COMPARTMENT PROTEIN"/>
    <property type="match status" value="1"/>
</dbReference>
<evidence type="ECO:0000259" key="7">
    <source>
        <dbReference type="Pfam" id="PF13850"/>
    </source>
</evidence>
<dbReference type="EMBL" id="MU006097">
    <property type="protein sequence ID" value="KAF2838412.1"/>
    <property type="molecule type" value="Genomic_DNA"/>
</dbReference>
<keyword evidence="5" id="KW-0256">Endoplasmic reticulum</keyword>
<keyword evidence="5" id="KW-0931">ER-Golgi transport</keyword>
<protein>
    <recommendedName>
        <fullName evidence="5">Endoplasmic reticulum-Golgi intermediate compartment protein</fullName>
    </recommendedName>
</protein>
<keyword evidence="2" id="KW-0812">Transmembrane</keyword>
<evidence type="ECO:0000259" key="6">
    <source>
        <dbReference type="Pfam" id="PF07970"/>
    </source>
</evidence>
<name>A0A9P4S9A4_9PEZI</name>
<dbReference type="OrthoDB" id="5541786at2759"/>
<feature type="domain" description="Endoplasmic reticulum vesicle transporter C-terminal" evidence="6">
    <location>
        <begin position="171"/>
        <end position="344"/>
    </location>
</feature>
<dbReference type="AlphaFoldDB" id="A0A9P4S9A4"/>
<keyword evidence="4" id="KW-0472">Membrane</keyword>
<dbReference type="GO" id="GO:0030134">
    <property type="term" value="C:COPII-coated ER to Golgi transport vesicle"/>
    <property type="evidence" value="ECO:0007669"/>
    <property type="project" value="TreeGrafter"/>
</dbReference>
<evidence type="ECO:0000313" key="8">
    <source>
        <dbReference type="EMBL" id="KAF2838412.1"/>
    </source>
</evidence>
<dbReference type="GO" id="GO:0000139">
    <property type="term" value="C:Golgi membrane"/>
    <property type="evidence" value="ECO:0007669"/>
    <property type="project" value="UniProtKB-SubCell"/>
</dbReference>
<comment type="caution">
    <text evidence="8">The sequence shown here is derived from an EMBL/GenBank/DDBJ whole genome shotgun (WGS) entry which is preliminary data.</text>
</comment>
<organism evidence="8 9">
    <name type="scientific">Patellaria atrata CBS 101060</name>
    <dbReference type="NCBI Taxonomy" id="1346257"/>
    <lineage>
        <taxon>Eukaryota</taxon>
        <taxon>Fungi</taxon>
        <taxon>Dikarya</taxon>
        <taxon>Ascomycota</taxon>
        <taxon>Pezizomycotina</taxon>
        <taxon>Dothideomycetes</taxon>
        <taxon>Dothideomycetes incertae sedis</taxon>
        <taxon>Patellariales</taxon>
        <taxon>Patellariaceae</taxon>
        <taxon>Patellaria</taxon>
    </lineage>
</organism>
<keyword evidence="5" id="KW-0813">Transport</keyword>
<keyword evidence="9" id="KW-1185">Reference proteome</keyword>
<sequence length="383" mass="43021">MNGFADHGLEEGNFGTSSGLSVKAFDAFPKTKATYLTRSRNGGVLTILMIATCAWLTISETSRWLAGETTHAFSVEKGVSRELQINIDVVVAMHCEDVHINVQDASGDLIQAAQRLEKDRTHWEQWGKGALVHRLGEGADSDEMEDVHDYLAVARKRRKFSKTPRMRGPYDACRVYGSLDLNKVQGDFHITARGHGYMEMGEHLSHKSFNFSHQINELSFGPFYPSLTNPLDNTIATTDEHFFKYQYYLSIVPTIYTAKTSALRRAQDPLDPTHSYSSKHTIYTNQYAVTEQSRTVSETSVPGIFVKFDIEPILLTVAEERGGYLTLLIRLVNVISGVLVTMGWVYQLSDWLGDVLRKRGRGRGSSMGMLHGRHFSDEKMGLE</sequence>
<dbReference type="Proteomes" id="UP000799429">
    <property type="component" value="Unassembled WGS sequence"/>
</dbReference>
<proteinExistence type="inferred from homology"/>
<evidence type="ECO:0000256" key="5">
    <source>
        <dbReference type="RuleBase" id="RU369013"/>
    </source>
</evidence>
<comment type="function">
    <text evidence="5">Plays a role in transport between endoplasmic reticulum and Golgi.</text>
</comment>
<accession>A0A9P4S9A4</accession>
<dbReference type="GO" id="GO:0006890">
    <property type="term" value="P:retrograde vesicle-mediated transport, Golgi to endoplasmic reticulum"/>
    <property type="evidence" value="ECO:0007669"/>
    <property type="project" value="TreeGrafter"/>
</dbReference>
<keyword evidence="5" id="KW-0333">Golgi apparatus</keyword>
<feature type="domain" description="Endoplasmic reticulum vesicle transporter N-terminal" evidence="7">
    <location>
        <begin position="22"/>
        <end position="109"/>
    </location>
</feature>
<evidence type="ECO:0000256" key="3">
    <source>
        <dbReference type="ARBA" id="ARBA00022989"/>
    </source>
</evidence>
<dbReference type="InterPro" id="IPR039542">
    <property type="entry name" value="Erv_N"/>
</dbReference>
<keyword evidence="3" id="KW-1133">Transmembrane helix</keyword>
<evidence type="ECO:0000256" key="2">
    <source>
        <dbReference type="ARBA" id="ARBA00022692"/>
    </source>
</evidence>
<dbReference type="Pfam" id="PF13850">
    <property type="entry name" value="ERGIC_N"/>
    <property type="match status" value="1"/>
</dbReference>
<evidence type="ECO:0000256" key="4">
    <source>
        <dbReference type="ARBA" id="ARBA00023136"/>
    </source>
</evidence>
<comment type="subcellular location">
    <subcellularLocation>
        <location evidence="5">Endoplasmic reticulum membrane</location>
        <topology evidence="5">Multi-pass membrane protein</topology>
    </subcellularLocation>
    <subcellularLocation>
        <location evidence="5">Endoplasmic reticulum-Golgi intermediate compartment membrane</location>
        <topology evidence="5">Multi-pass membrane protein</topology>
    </subcellularLocation>
    <subcellularLocation>
        <location evidence="5">Golgi apparatus membrane</location>
        <topology evidence="5">Multi-pass membrane protein</topology>
    </subcellularLocation>
    <subcellularLocation>
        <location evidence="1">Membrane</location>
    </subcellularLocation>
</comment>
<reference evidence="8" key="1">
    <citation type="journal article" date="2020" name="Stud. Mycol.">
        <title>101 Dothideomycetes genomes: a test case for predicting lifestyles and emergence of pathogens.</title>
        <authorList>
            <person name="Haridas S."/>
            <person name="Albert R."/>
            <person name="Binder M."/>
            <person name="Bloem J."/>
            <person name="Labutti K."/>
            <person name="Salamov A."/>
            <person name="Andreopoulos B."/>
            <person name="Baker S."/>
            <person name="Barry K."/>
            <person name="Bills G."/>
            <person name="Bluhm B."/>
            <person name="Cannon C."/>
            <person name="Castanera R."/>
            <person name="Culley D."/>
            <person name="Daum C."/>
            <person name="Ezra D."/>
            <person name="Gonzalez J."/>
            <person name="Henrissat B."/>
            <person name="Kuo A."/>
            <person name="Liang C."/>
            <person name="Lipzen A."/>
            <person name="Lutzoni F."/>
            <person name="Magnuson J."/>
            <person name="Mondo S."/>
            <person name="Nolan M."/>
            <person name="Ohm R."/>
            <person name="Pangilinan J."/>
            <person name="Park H.-J."/>
            <person name="Ramirez L."/>
            <person name="Alfaro M."/>
            <person name="Sun H."/>
            <person name="Tritt A."/>
            <person name="Yoshinaga Y."/>
            <person name="Zwiers L.-H."/>
            <person name="Turgeon B."/>
            <person name="Goodwin S."/>
            <person name="Spatafora J."/>
            <person name="Crous P."/>
            <person name="Grigoriev I."/>
        </authorList>
    </citation>
    <scope>NUCLEOTIDE SEQUENCE</scope>
    <source>
        <strain evidence="8">CBS 101060</strain>
    </source>
</reference>
<dbReference type="PANTHER" id="PTHR10984:SF81">
    <property type="entry name" value="ER-DERIVED VESICLES PROTEIN ERV41"/>
    <property type="match status" value="1"/>
</dbReference>
<comment type="similarity">
    <text evidence="5">Belongs to the ERGIC family.</text>
</comment>
<dbReference type="InterPro" id="IPR045888">
    <property type="entry name" value="Erv"/>
</dbReference>